<organism evidence="2 3">
    <name type="scientific">Hepatospora eriocheir</name>
    <dbReference type="NCBI Taxonomy" id="1081669"/>
    <lineage>
        <taxon>Eukaryota</taxon>
        <taxon>Fungi</taxon>
        <taxon>Fungi incertae sedis</taxon>
        <taxon>Microsporidia</taxon>
        <taxon>Hepatosporidae</taxon>
        <taxon>Hepatospora</taxon>
    </lineage>
</organism>
<dbReference type="AlphaFoldDB" id="A0A1X0QL70"/>
<proteinExistence type="predicted"/>
<gene>
    <name evidence="2" type="ORF">A0H76_441</name>
</gene>
<evidence type="ECO:0000313" key="2">
    <source>
        <dbReference type="EMBL" id="ORE00510.1"/>
    </source>
</evidence>
<accession>A0A1X0QL70</accession>
<dbReference type="EMBL" id="LTAI01000014">
    <property type="protein sequence ID" value="ORE00510.1"/>
    <property type="molecule type" value="Genomic_DNA"/>
</dbReference>
<name>A0A1X0QL70_9MICR</name>
<feature type="region of interest" description="Disordered" evidence="1">
    <location>
        <begin position="163"/>
        <end position="194"/>
    </location>
</feature>
<evidence type="ECO:0000256" key="1">
    <source>
        <dbReference type="SAM" id="MobiDB-lite"/>
    </source>
</evidence>
<comment type="caution">
    <text evidence="2">The sequence shown here is derived from an EMBL/GenBank/DDBJ whole genome shotgun (WGS) entry which is preliminary data.</text>
</comment>
<protein>
    <submittedName>
        <fullName evidence="2">Uncharacterized protein</fullName>
    </submittedName>
</protein>
<evidence type="ECO:0000313" key="3">
    <source>
        <dbReference type="Proteomes" id="UP000192501"/>
    </source>
</evidence>
<dbReference type="Proteomes" id="UP000192501">
    <property type="component" value="Unassembled WGS sequence"/>
</dbReference>
<dbReference type="VEuPathDB" id="MicrosporidiaDB:HERIO_1090"/>
<sequence length="194" mass="22908">MDQDKGIRSTQIINGDELKEELLEIEDVDIALKDLRLLAFQTRDLKIYQNKLSKIRKIKFPSYMAYYKELINLKNKVNACLKDEDQLADESLFQYFQYGLPKEDQRELLRAKCSTIKEALSLLETFEQIETVFQNKKFKSNEYTKKPYCKMHKTSSHSNEQCYAQNKSNKKGFNHQTNDRSQFIQEPLSVISKE</sequence>
<dbReference type="VEuPathDB" id="MicrosporidiaDB:A0H76_441"/>
<feature type="compositionally biased region" description="Polar residues" evidence="1">
    <location>
        <begin position="174"/>
        <end position="184"/>
    </location>
</feature>
<reference evidence="2 3" key="1">
    <citation type="journal article" date="2017" name="Environ. Microbiol.">
        <title>Decay of the glycolytic pathway and adaptation to intranuclear parasitism within Enterocytozoonidae microsporidia.</title>
        <authorList>
            <person name="Wiredu Boakye D."/>
            <person name="Jaroenlak P."/>
            <person name="Prachumwat A."/>
            <person name="Williams T.A."/>
            <person name="Bateman K.S."/>
            <person name="Itsathitphaisarn O."/>
            <person name="Sritunyalucksana K."/>
            <person name="Paszkiewicz K.H."/>
            <person name="Moore K.A."/>
            <person name="Stentiford G.D."/>
            <person name="Williams B.A."/>
        </authorList>
    </citation>
    <scope>NUCLEOTIDE SEQUENCE [LARGE SCALE GENOMIC DNA]</scope>
    <source>
        <strain evidence="3">canceri</strain>
    </source>
</reference>